<accession>A0A518B0N4</accession>
<dbReference type="EMBL" id="CP036279">
    <property type="protein sequence ID" value="QDU60530.1"/>
    <property type="molecule type" value="Genomic_DNA"/>
</dbReference>
<dbReference type="RefSeq" id="WP_145256510.1">
    <property type="nucleotide sequence ID" value="NZ_CP036279.1"/>
</dbReference>
<reference evidence="1 2" key="1">
    <citation type="submission" date="2019-02" db="EMBL/GenBank/DDBJ databases">
        <title>Deep-cultivation of Planctomycetes and their phenomic and genomic characterization uncovers novel biology.</title>
        <authorList>
            <person name="Wiegand S."/>
            <person name="Jogler M."/>
            <person name="Boedeker C."/>
            <person name="Pinto D."/>
            <person name="Vollmers J."/>
            <person name="Rivas-Marin E."/>
            <person name="Kohn T."/>
            <person name="Peeters S.H."/>
            <person name="Heuer A."/>
            <person name="Rast P."/>
            <person name="Oberbeckmann S."/>
            <person name="Bunk B."/>
            <person name="Jeske O."/>
            <person name="Meyerdierks A."/>
            <person name="Storesund J.E."/>
            <person name="Kallscheuer N."/>
            <person name="Luecker S."/>
            <person name="Lage O.M."/>
            <person name="Pohl T."/>
            <person name="Merkel B.J."/>
            <person name="Hornburger P."/>
            <person name="Mueller R.-W."/>
            <person name="Bruemmer F."/>
            <person name="Labrenz M."/>
            <person name="Spormann A.M."/>
            <person name="Op den Camp H."/>
            <person name="Overmann J."/>
            <person name="Amann R."/>
            <person name="Jetten M.S.M."/>
            <person name="Mascher T."/>
            <person name="Medema M.H."/>
            <person name="Devos D.P."/>
            <person name="Kaster A.-K."/>
            <person name="Ovreas L."/>
            <person name="Rohde M."/>
            <person name="Galperin M.Y."/>
            <person name="Jogler C."/>
        </authorList>
    </citation>
    <scope>NUCLEOTIDE SEQUENCE [LARGE SCALE GENOMIC DNA]</scope>
    <source>
        <strain evidence="1 2">Pan216</strain>
    </source>
</reference>
<dbReference type="Proteomes" id="UP000317093">
    <property type="component" value="Chromosome"/>
</dbReference>
<gene>
    <name evidence="1" type="ORF">Pan216_13720</name>
</gene>
<keyword evidence="2" id="KW-1185">Reference proteome</keyword>
<dbReference type="OrthoDB" id="272676at2"/>
<dbReference type="NCBIfam" id="NF038001">
    <property type="entry name" value="HYExAFE"/>
    <property type="match status" value="1"/>
</dbReference>
<name>A0A518B0N4_9BACT</name>
<dbReference type="InterPro" id="IPR049797">
    <property type="entry name" value="HYExAFE"/>
</dbReference>
<organism evidence="1 2">
    <name type="scientific">Kolteria novifilia</name>
    <dbReference type="NCBI Taxonomy" id="2527975"/>
    <lineage>
        <taxon>Bacteria</taxon>
        <taxon>Pseudomonadati</taxon>
        <taxon>Planctomycetota</taxon>
        <taxon>Planctomycetia</taxon>
        <taxon>Kolteriales</taxon>
        <taxon>Kolteriaceae</taxon>
        <taxon>Kolteria</taxon>
    </lineage>
</organism>
<proteinExistence type="predicted"/>
<evidence type="ECO:0000313" key="2">
    <source>
        <dbReference type="Proteomes" id="UP000317093"/>
    </source>
</evidence>
<dbReference type="KEGG" id="knv:Pan216_13720"/>
<sequence>MASLNRYERALHAYLGRHGIPYCPVKETKRAIWDDEPLKNFDLVAYPAGDRQLLIDVKGRRTTAKRPYLENWVTQDDLESLDRWQSLFGPGAAGLFVFAYELSSGVREAFIDRQSFAERRYGYLGIGVDDYRRHARRRSPRWRTLSLPRALFRECARPLSCWLTVDPAEPRRGDAVLADDSVQVSFKGTV</sequence>
<protein>
    <submittedName>
        <fullName evidence="1">Uncharacterized protein</fullName>
    </submittedName>
</protein>
<dbReference type="AlphaFoldDB" id="A0A518B0N4"/>
<evidence type="ECO:0000313" key="1">
    <source>
        <dbReference type="EMBL" id="QDU60530.1"/>
    </source>
</evidence>